<dbReference type="EMBL" id="UZAM01012823">
    <property type="protein sequence ID" value="VDP23686.1"/>
    <property type="molecule type" value="Genomic_DNA"/>
</dbReference>
<reference evidence="3" key="1">
    <citation type="submission" date="2016-06" db="UniProtKB">
        <authorList>
            <consortium name="WormBaseParasite"/>
        </authorList>
    </citation>
    <scope>IDENTIFICATION</scope>
</reference>
<keyword evidence="2" id="KW-1185">Reference proteome</keyword>
<dbReference type="OrthoDB" id="5863664at2759"/>
<dbReference type="WBParaSite" id="SBAD_0000987201-mRNA-1">
    <property type="protein sequence ID" value="SBAD_0000987201-mRNA-1"/>
    <property type="gene ID" value="SBAD_0000987201"/>
</dbReference>
<evidence type="ECO:0000313" key="3">
    <source>
        <dbReference type="WBParaSite" id="SBAD_0000987201-mRNA-1"/>
    </source>
</evidence>
<sequence>MVGDRLPNLQRYIDTHPGEKIACNGSALTIIFCENATSLDTCDPYFMNAWRMGEIRENQAITGLTSNAIKDNLFSKYLKAGGILSRNSTADEPEPNADQMYVTADMTTSFIILIGVFFPSVTGK</sequence>
<name>A0A183J0X6_9BILA</name>
<dbReference type="AlphaFoldDB" id="A0A183J0X6"/>
<proteinExistence type="predicted"/>
<organism evidence="3">
    <name type="scientific">Soboliphyme baturini</name>
    <dbReference type="NCBI Taxonomy" id="241478"/>
    <lineage>
        <taxon>Eukaryota</taxon>
        <taxon>Metazoa</taxon>
        <taxon>Ecdysozoa</taxon>
        <taxon>Nematoda</taxon>
        <taxon>Enoplea</taxon>
        <taxon>Dorylaimia</taxon>
        <taxon>Dioctophymatida</taxon>
        <taxon>Dioctophymatoidea</taxon>
        <taxon>Soboliphymatidae</taxon>
        <taxon>Soboliphyme</taxon>
    </lineage>
</organism>
<evidence type="ECO:0000313" key="2">
    <source>
        <dbReference type="Proteomes" id="UP000270296"/>
    </source>
</evidence>
<evidence type="ECO:0000313" key="1">
    <source>
        <dbReference type="EMBL" id="VDP23686.1"/>
    </source>
</evidence>
<gene>
    <name evidence="1" type="ORF">SBAD_LOCUS9524</name>
</gene>
<reference evidence="1 2" key="2">
    <citation type="submission" date="2018-11" db="EMBL/GenBank/DDBJ databases">
        <authorList>
            <consortium name="Pathogen Informatics"/>
        </authorList>
    </citation>
    <scope>NUCLEOTIDE SEQUENCE [LARGE SCALE GENOMIC DNA]</scope>
</reference>
<dbReference type="Proteomes" id="UP000270296">
    <property type="component" value="Unassembled WGS sequence"/>
</dbReference>
<accession>A0A183J0X6</accession>
<protein>
    <submittedName>
        <fullName evidence="3">Sulfatase domain-containing protein</fullName>
    </submittedName>
</protein>